<dbReference type="PANTHER" id="PTHR10500">
    <property type="entry name" value="BETA-MICROSEMINOPROTEIN"/>
    <property type="match status" value="1"/>
</dbReference>
<gene>
    <name evidence="6" type="ORF">AALO_G00061700</name>
</gene>
<dbReference type="Pfam" id="PF05825">
    <property type="entry name" value="PSP94"/>
    <property type="match status" value="1"/>
</dbReference>
<sequence length="114" mass="12701">MRSVAALLITCCLVPLVHTACYMEMAKVDFEQPGLRFCEDSWDHTQHRVGSNWVNSGCQSCSCSAGGMQCCDRMARPSGYPADCEVLYDWKECTYEVVKKNNPDITCPHNAVGK</sequence>
<evidence type="ECO:0000256" key="3">
    <source>
        <dbReference type="ARBA" id="ARBA00022525"/>
    </source>
</evidence>
<evidence type="ECO:0000256" key="5">
    <source>
        <dbReference type="SAM" id="SignalP"/>
    </source>
</evidence>
<reference evidence="6" key="1">
    <citation type="submission" date="2020-10" db="EMBL/GenBank/DDBJ databases">
        <title>Chromosome-scale genome assembly of the Allis shad, Alosa alosa.</title>
        <authorList>
            <person name="Margot Z."/>
            <person name="Christophe K."/>
            <person name="Cabau C."/>
            <person name="Louis A."/>
            <person name="Berthelot C."/>
            <person name="Parey E."/>
            <person name="Roest Crollius H."/>
            <person name="Montfort J."/>
            <person name="Robinson-Rechavi M."/>
            <person name="Bucao C."/>
            <person name="Bouchez O."/>
            <person name="Gislard M."/>
            <person name="Lluch J."/>
            <person name="Milhes M."/>
            <person name="Lampietro C."/>
            <person name="Lopez Roques C."/>
            <person name="Donnadieu C."/>
            <person name="Braasch I."/>
            <person name="Desvignes T."/>
            <person name="Postlethwait J."/>
            <person name="Bobe J."/>
            <person name="Guiguen Y."/>
        </authorList>
    </citation>
    <scope>NUCLEOTIDE SEQUENCE</scope>
    <source>
        <strain evidence="6">M-15738</strain>
        <tissue evidence="6">Blood</tissue>
    </source>
</reference>
<dbReference type="GO" id="GO:0005576">
    <property type="term" value="C:extracellular region"/>
    <property type="evidence" value="ECO:0007669"/>
    <property type="project" value="UniProtKB-SubCell"/>
</dbReference>
<protein>
    <recommendedName>
        <fullName evidence="8">Beta-microseminoprotein-like</fullName>
    </recommendedName>
</protein>
<evidence type="ECO:0008006" key="8">
    <source>
        <dbReference type="Google" id="ProtNLM"/>
    </source>
</evidence>
<evidence type="ECO:0000256" key="4">
    <source>
        <dbReference type="ARBA" id="ARBA00023157"/>
    </source>
</evidence>
<dbReference type="PANTHER" id="PTHR10500:SF0">
    <property type="entry name" value="SCO-SPONDIN-LIKE"/>
    <property type="match status" value="1"/>
</dbReference>
<keyword evidence="7" id="KW-1185">Reference proteome</keyword>
<accession>A0AAV6H3J4</accession>
<evidence type="ECO:0000256" key="2">
    <source>
        <dbReference type="ARBA" id="ARBA00010352"/>
    </source>
</evidence>
<dbReference type="Proteomes" id="UP000823561">
    <property type="component" value="Chromosome 5"/>
</dbReference>
<comment type="caution">
    <text evidence="6">The sequence shown here is derived from an EMBL/GenBank/DDBJ whole genome shotgun (WGS) entry which is preliminary data.</text>
</comment>
<evidence type="ECO:0000313" key="6">
    <source>
        <dbReference type="EMBL" id="KAG5280576.1"/>
    </source>
</evidence>
<dbReference type="Gene3D" id="2.60.40.1900">
    <property type="entry name" value="Beta-microseminoprotein (PSP94) domain"/>
    <property type="match status" value="1"/>
</dbReference>
<dbReference type="InterPro" id="IPR008735">
    <property type="entry name" value="PSP94"/>
</dbReference>
<dbReference type="AlphaFoldDB" id="A0AAV6H3J4"/>
<feature type="signal peptide" evidence="5">
    <location>
        <begin position="1"/>
        <end position="19"/>
    </location>
</feature>
<proteinExistence type="inferred from homology"/>
<dbReference type="EMBL" id="JADWDJ010000005">
    <property type="protein sequence ID" value="KAG5280576.1"/>
    <property type="molecule type" value="Genomic_DNA"/>
</dbReference>
<name>A0AAV6H3J4_9TELE</name>
<evidence type="ECO:0000313" key="7">
    <source>
        <dbReference type="Proteomes" id="UP000823561"/>
    </source>
</evidence>
<organism evidence="6 7">
    <name type="scientific">Alosa alosa</name>
    <name type="common">allis shad</name>
    <dbReference type="NCBI Taxonomy" id="278164"/>
    <lineage>
        <taxon>Eukaryota</taxon>
        <taxon>Metazoa</taxon>
        <taxon>Chordata</taxon>
        <taxon>Craniata</taxon>
        <taxon>Vertebrata</taxon>
        <taxon>Euteleostomi</taxon>
        <taxon>Actinopterygii</taxon>
        <taxon>Neopterygii</taxon>
        <taxon>Teleostei</taxon>
        <taxon>Clupei</taxon>
        <taxon>Clupeiformes</taxon>
        <taxon>Clupeoidei</taxon>
        <taxon>Clupeidae</taxon>
        <taxon>Alosa</taxon>
    </lineage>
</organism>
<comment type="similarity">
    <text evidence="2">Belongs to the beta-microseminoprotein family.</text>
</comment>
<keyword evidence="5" id="KW-0732">Signal</keyword>
<keyword evidence="3" id="KW-0964">Secreted</keyword>
<feature type="chain" id="PRO_5043450848" description="Beta-microseminoprotein-like" evidence="5">
    <location>
        <begin position="20"/>
        <end position="114"/>
    </location>
</feature>
<keyword evidence="4" id="KW-1015">Disulfide bond</keyword>
<evidence type="ECO:0000256" key="1">
    <source>
        <dbReference type="ARBA" id="ARBA00004613"/>
    </source>
</evidence>
<comment type="subcellular location">
    <subcellularLocation>
        <location evidence="1">Secreted</location>
    </subcellularLocation>
</comment>